<comment type="caution">
    <text evidence="2">The sequence shown here is derived from an EMBL/GenBank/DDBJ whole genome shotgun (WGS) entry which is preliminary data.</text>
</comment>
<name>A0AAE0MPB2_9PEZI</name>
<organism evidence="2 3">
    <name type="scientific">Neurospora tetraspora</name>
    <dbReference type="NCBI Taxonomy" id="94610"/>
    <lineage>
        <taxon>Eukaryota</taxon>
        <taxon>Fungi</taxon>
        <taxon>Dikarya</taxon>
        <taxon>Ascomycota</taxon>
        <taxon>Pezizomycotina</taxon>
        <taxon>Sordariomycetes</taxon>
        <taxon>Sordariomycetidae</taxon>
        <taxon>Sordariales</taxon>
        <taxon>Sordariaceae</taxon>
        <taxon>Neurospora</taxon>
    </lineage>
</organism>
<reference evidence="2" key="2">
    <citation type="submission" date="2023-06" db="EMBL/GenBank/DDBJ databases">
        <authorList>
            <consortium name="Lawrence Berkeley National Laboratory"/>
            <person name="Haridas S."/>
            <person name="Hensen N."/>
            <person name="Bonometti L."/>
            <person name="Westerberg I."/>
            <person name="Brannstrom I.O."/>
            <person name="Guillou S."/>
            <person name="Cros-Aarteil S."/>
            <person name="Calhoun S."/>
            <person name="Kuo A."/>
            <person name="Mondo S."/>
            <person name="Pangilinan J."/>
            <person name="Riley R."/>
            <person name="Labutti K."/>
            <person name="Andreopoulos B."/>
            <person name="Lipzen A."/>
            <person name="Chen C."/>
            <person name="Yanf M."/>
            <person name="Daum C."/>
            <person name="Ng V."/>
            <person name="Clum A."/>
            <person name="Steindorff A."/>
            <person name="Ohm R."/>
            <person name="Martin F."/>
            <person name="Silar P."/>
            <person name="Natvig D."/>
            <person name="Lalanne C."/>
            <person name="Gautier V."/>
            <person name="Ament-Velasquez S.L."/>
            <person name="Kruys A."/>
            <person name="Hutchinson M.I."/>
            <person name="Powell A.J."/>
            <person name="Barry K."/>
            <person name="Miller A.N."/>
            <person name="Grigoriev I.V."/>
            <person name="Debuchy R."/>
            <person name="Gladieux P."/>
            <person name="Thoren M.H."/>
            <person name="Johannesson H."/>
        </authorList>
    </citation>
    <scope>NUCLEOTIDE SEQUENCE</scope>
    <source>
        <strain evidence="2">CBS 560.94</strain>
    </source>
</reference>
<protein>
    <recommendedName>
        <fullName evidence="4">Ecp2 effector protein domain-containing protein</fullName>
    </recommendedName>
</protein>
<reference evidence="2" key="1">
    <citation type="journal article" date="2023" name="Mol. Phylogenet. Evol.">
        <title>Genome-scale phylogeny and comparative genomics of the fungal order Sordariales.</title>
        <authorList>
            <person name="Hensen N."/>
            <person name="Bonometti L."/>
            <person name="Westerberg I."/>
            <person name="Brannstrom I.O."/>
            <person name="Guillou S."/>
            <person name="Cros-Aarteil S."/>
            <person name="Calhoun S."/>
            <person name="Haridas S."/>
            <person name="Kuo A."/>
            <person name="Mondo S."/>
            <person name="Pangilinan J."/>
            <person name="Riley R."/>
            <person name="LaButti K."/>
            <person name="Andreopoulos B."/>
            <person name="Lipzen A."/>
            <person name="Chen C."/>
            <person name="Yan M."/>
            <person name="Daum C."/>
            <person name="Ng V."/>
            <person name="Clum A."/>
            <person name="Steindorff A."/>
            <person name="Ohm R.A."/>
            <person name="Martin F."/>
            <person name="Silar P."/>
            <person name="Natvig D.O."/>
            <person name="Lalanne C."/>
            <person name="Gautier V."/>
            <person name="Ament-Velasquez S.L."/>
            <person name="Kruys A."/>
            <person name="Hutchinson M.I."/>
            <person name="Powell A.J."/>
            <person name="Barry K."/>
            <person name="Miller A.N."/>
            <person name="Grigoriev I.V."/>
            <person name="Debuchy R."/>
            <person name="Gladieux P."/>
            <person name="Hiltunen Thoren M."/>
            <person name="Johannesson H."/>
        </authorList>
    </citation>
    <scope>NUCLEOTIDE SEQUENCE</scope>
    <source>
        <strain evidence="2">CBS 560.94</strain>
    </source>
</reference>
<accession>A0AAE0MPB2</accession>
<feature type="signal peptide" evidence="1">
    <location>
        <begin position="1"/>
        <end position="21"/>
    </location>
</feature>
<proteinExistence type="predicted"/>
<sequence length="196" mass="21002">MVNFLTLSFAAVACLTPIAGAVPTTARDVAAGAPEPFSFAKWVDEIIANPEKAATPQQALDAYYAYVNSSTSSDHVFPETASKMRKRLTCNQLYGGEAPIPDAVECINYLARLNTKKCEVYKGSDHVSFWTHGNAEMIGIRPDYNSASTICNNVARAGGKVMDACSRADNTVQGQDTTPDNASIAVHIIKKGRGPK</sequence>
<keyword evidence="3" id="KW-1185">Reference proteome</keyword>
<dbReference type="EMBL" id="JAUEPP010000007">
    <property type="protein sequence ID" value="KAK3339154.1"/>
    <property type="molecule type" value="Genomic_DNA"/>
</dbReference>
<dbReference type="GeneID" id="87867301"/>
<dbReference type="Proteomes" id="UP001278500">
    <property type="component" value="Unassembled WGS sequence"/>
</dbReference>
<feature type="chain" id="PRO_5042251734" description="Ecp2 effector protein domain-containing protein" evidence="1">
    <location>
        <begin position="22"/>
        <end position="196"/>
    </location>
</feature>
<evidence type="ECO:0000313" key="2">
    <source>
        <dbReference type="EMBL" id="KAK3339154.1"/>
    </source>
</evidence>
<dbReference type="RefSeq" id="XP_062678514.1">
    <property type="nucleotide sequence ID" value="XM_062830147.1"/>
</dbReference>
<keyword evidence="1" id="KW-0732">Signal</keyword>
<evidence type="ECO:0000313" key="3">
    <source>
        <dbReference type="Proteomes" id="UP001278500"/>
    </source>
</evidence>
<dbReference type="AlphaFoldDB" id="A0AAE0MPB2"/>
<evidence type="ECO:0000256" key="1">
    <source>
        <dbReference type="SAM" id="SignalP"/>
    </source>
</evidence>
<dbReference type="PANTHER" id="PTHR39603:SF1">
    <property type="entry name" value="CYANOVIRIN-N DOMAIN-CONTAINING PROTEIN"/>
    <property type="match status" value="1"/>
</dbReference>
<dbReference type="PANTHER" id="PTHR39603">
    <property type="entry name" value="CYANOVIRIN-N DOMAIN-CONTAINING PROTEIN"/>
    <property type="match status" value="1"/>
</dbReference>
<evidence type="ECO:0008006" key="4">
    <source>
        <dbReference type="Google" id="ProtNLM"/>
    </source>
</evidence>
<gene>
    <name evidence="2" type="ORF">B0H65DRAFT_560399</name>
</gene>